<dbReference type="AlphaFoldDB" id="A0A8K0V7F2"/>
<comment type="subcellular location">
    <subcellularLocation>
        <location evidence="1">Cell inner membrane</location>
        <topology evidence="1">Multi-pass membrane protein</topology>
    </subcellularLocation>
</comment>
<evidence type="ECO:0000256" key="8">
    <source>
        <dbReference type="ARBA" id="ARBA00035655"/>
    </source>
</evidence>
<protein>
    <submittedName>
        <fullName evidence="10">YeeE/YedE family protein</fullName>
    </submittedName>
</protein>
<dbReference type="RefSeq" id="WP_202688492.1">
    <property type="nucleotide sequence ID" value="NZ_JAESVN010000003.1"/>
</dbReference>
<dbReference type="Pfam" id="PF04143">
    <property type="entry name" value="Sulf_transp"/>
    <property type="match status" value="1"/>
</dbReference>
<name>A0A8K0V7F2_9RHOB</name>
<comment type="similarity">
    <text evidence="8">Belongs to the TsuA/YedE (TC 9.B.102) family.</text>
</comment>
<feature type="transmembrane region" description="Helical" evidence="9">
    <location>
        <begin position="117"/>
        <end position="138"/>
    </location>
</feature>
<feature type="transmembrane region" description="Helical" evidence="9">
    <location>
        <begin position="6"/>
        <end position="25"/>
    </location>
</feature>
<dbReference type="GO" id="GO:0005886">
    <property type="term" value="C:plasma membrane"/>
    <property type="evidence" value="ECO:0007669"/>
    <property type="project" value="UniProtKB-SubCell"/>
</dbReference>
<reference evidence="10" key="1">
    <citation type="submission" date="2021-01" db="EMBL/GenBank/DDBJ databases">
        <title>Tabrizicola alba sp. nov. a motile alkaliphilic bacterium isolated from a soda lake.</title>
        <authorList>
            <person name="Szuroczki S."/>
            <person name="Abbaszade G."/>
            <person name="Schumann P."/>
            <person name="Toth E."/>
        </authorList>
    </citation>
    <scope>NUCLEOTIDE SEQUENCE</scope>
    <source>
        <strain evidence="10">DMG-N-6</strain>
    </source>
</reference>
<evidence type="ECO:0000256" key="5">
    <source>
        <dbReference type="ARBA" id="ARBA00022692"/>
    </source>
</evidence>
<keyword evidence="6 9" id="KW-1133">Transmembrane helix</keyword>
<organism evidence="10 11">
    <name type="scientific">Szabonella alba</name>
    <dbReference type="NCBI Taxonomy" id="2804194"/>
    <lineage>
        <taxon>Bacteria</taxon>
        <taxon>Pseudomonadati</taxon>
        <taxon>Pseudomonadota</taxon>
        <taxon>Alphaproteobacteria</taxon>
        <taxon>Rhodobacterales</taxon>
        <taxon>Paracoccaceae</taxon>
        <taxon>Szabonella</taxon>
    </lineage>
</organism>
<evidence type="ECO:0000256" key="6">
    <source>
        <dbReference type="ARBA" id="ARBA00022989"/>
    </source>
</evidence>
<comment type="caution">
    <text evidence="10">The sequence shown here is derived from an EMBL/GenBank/DDBJ whole genome shotgun (WGS) entry which is preliminary data.</text>
</comment>
<evidence type="ECO:0000256" key="2">
    <source>
        <dbReference type="ARBA" id="ARBA00022448"/>
    </source>
</evidence>
<dbReference type="EMBL" id="JAESVN010000003">
    <property type="protein sequence ID" value="MBL4917124.1"/>
    <property type="molecule type" value="Genomic_DNA"/>
</dbReference>
<keyword evidence="7 9" id="KW-0472">Membrane</keyword>
<gene>
    <name evidence="10" type="ORF">JL811_07805</name>
</gene>
<keyword evidence="2" id="KW-0813">Transport</keyword>
<keyword evidence="3" id="KW-1003">Cell membrane</keyword>
<feature type="transmembrane region" description="Helical" evidence="9">
    <location>
        <begin position="52"/>
        <end position="72"/>
    </location>
</feature>
<evidence type="ECO:0000256" key="9">
    <source>
        <dbReference type="SAM" id="Phobius"/>
    </source>
</evidence>
<dbReference type="PANTHER" id="PTHR30574">
    <property type="entry name" value="INNER MEMBRANE PROTEIN YEDE"/>
    <property type="match status" value="1"/>
</dbReference>
<evidence type="ECO:0000313" key="11">
    <source>
        <dbReference type="Proteomes" id="UP000648908"/>
    </source>
</evidence>
<proteinExistence type="inferred from homology"/>
<keyword evidence="5 9" id="KW-0812">Transmembrane</keyword>
<dbReference type="Proteomes" id="UP000648908">
    <property type="component" value="Unassembled WGS sequence"/>
</dbReference>
<keyword evidence="11" id="KW-1185">Reference proteome</keyword>
<keyword evidence="4" id="KW-0997">Cell inner membrane</keyword>
<dbReference type="PANTHER" id="PTHR30574:SF1">
    <property type="entry name" value="SULPHUR TRANSPORT DOMAIN-CONTAINING PROTEIN"/>
    <property type="match status" value="1"/>
</dbReference>
<evidence type="ECO:0000256" key="7">
    <source>
        <dbReference type="ARBA" id="ARBA00023136"/>
    </source>
</evidence>
<sequence length="141" mass="14127">MDPDWIMGLGGGLMIGLAAAMFLLMNGRVMGASGLVGGLVDGSGRSNAAERLSFLAGLILVPALIAALTGGYETHLTQNVAVIVVAGLLVGVGTRLANGCTSGHGVCGISRLSLRGILATLAYLLAGGLVMVAFRHLLGVI</sequence>
<evidence type="ECO:0000256" key="4">
    <source>
        <dbReference type="ARBA" id="ARBA00022519"/>
    </source>
</evidence>
<dbReference type="InterPro" id="IPR007272">
    <property type="entry name" value="Sulf_transp_TsuA/YedE"/>
</dbReference>
<feature type="transmembrane region" description="Helical" evidence="9">
    <location>
        <begin position="78"/>
        <end position="97"/>
    </location>
</feature>
<accession>A0A8K0V7F2</accession>
<evidence type="ECO:0000256" key="1">
    <source>
        <dbReference type="ARBA" id="ARBA00004429"/>
    </source>
</evidence>
<evidence type="ECO:0000313" key="10">
    <source>
        <dbReference type="EMBL" id="MBL4917124.1"/>
    </source>
</evidence>
<evidence type="ECO:0000256" key="3">
    <source>
        <dbReference type="ARBA" id="ARBA00022475"/>
    </source>
</evidence>